<gene>
    <name evidence="2" type="ORF">UCRPA7_4287</name>
</gene>
<dbReference type="eggNOG" id="ENOG502QZDY">
    <property type="taxonomic scope" value="Eukaryota"/>
</dbReference>
<dbReference type="RefSeq" id="XP_007915035.1">
    <property type="nucleotide sequence ID" value="XM_007916844.1"/>
</dbReference>
<dbReference type="Gene3D" id="3.40.50.1820">
    <property type="entry name" value="alpha/beta hydrolase"/>
    <property type="match status" value="1"/>
</dbReference>
<accession>R8BLJ6</accession>
<dbReference type="AlphaFoldDB" id="R8BLJ6"/>
<dbReference type="InterPro" id="IPR005674">
    <property type="entry name" value="CocE/Ser_esterase"/>
</dbReference>
<dbReference type="GeneID" id="19324722"/>
<dbReference type="InterPro" id="IPR029058">
    <property type="entry name" value="AB_hydrolase_fold"/>
</dbReference>
<dbReference type="EMBL" id="KB933101">
    <property type="protein sequence ID" value="EOO00212.1"/>
    <property type="molecule type" value="Genomic_DNA"/>
</dbReference>
<dbReference type="PANTHER" id="PTHR43056">
    <property type="entry name" value="PEPTIDASE S9 PROLYL OLIGOPEPTIDASE"/>
    <property type="match status" value="1"/>
</dbReference>
<reference evidence="3" key="1">
    <citation type="journal article" date="2013" name="Genome Announc.">
        <title>Draft genome sequence of the ascomycete Phaeoacremonium aleophilum strain UCR-PA7, a causal agent of the esca disease complex in grapevines.</title>
        <authorList>
            <person name="Blanco-Ulate B."/>
            <person name="Rolshausen P."/>
            <person name="Cantu D."/>
        </authorList>
    </citation>
    <scope>NUCLEOTIDE SEQUENCE [LARGE SCALE GENOMIC DNA]</scope>
    <source>
        <strain evidence="3">UCR-PA7</strain>
    </source>
</reference>
<dbReference type="InterPro" id="IPR050585">
    <property type="entry name" value="Xaa-Pro_dipeptidyl-ppase/CocE"/>
</dbReference>
<evidence type="ECO:0000259" key="1">
    <source>
        <dbReference type="Pfam" id="PF02129"/>
    </source>
</evidence>
<proteinExistence type="predicted"/>
<dbReference type="Gene3D" id="1.10.3020.20">
    <property type="match status" value="1"/>
</dbReference>
<sequence>MSLKLQDIYHQEEVEGYIFEKNVTVPRETGEAAGNVLRVNVYRPPIPGKYPVIVTFGPYGKDWHYSTFAAPSYAAISESQKSIHSSWETPSPKYWTAHGYVVVRADEGGLGQSPGKMNVLSKQTVDGFFDVIQWAAEQPWSSGKVGLLGLSYYAATQWMVAARHPKGLEAMIPWEGFSDVYRDCARHGGIASNGFLEWWWNNSLRGNQYGYPTPEEKPGRPNTEEGKLTPEELAENRVVIYDAIAENEFADQDFNSEREFKLADITTPFLSVANWGGVALHLRGNVRAFMFASAPLKYIRFIVGRHDLPFYYDEEVENQRSFLDAFLKGQDTKGWTIPGKIPPVDLVVRKGEPAVANVAEEQKVFQRRAEWEWPLARTEYRKWFLSSTGELATTQSVTEQKVFEYAAPE</sequence>
<feature type="domain" description="Xaa-Pro dipeptidyl-peptidase-like" evidence="1">
    <location>
        <begin position="34"/>
        <end position="289"/>
    </location>
</feature>
<dbReference type="NCBIfam" id="TIGR00976">
    <property type="entry name" value="CocE_NonD"/>
    <property type="match status" value="1"/>
</dbReference>
<dbReference type="KEGG" id="tmn:UCRPA7_4287"/>
<evidence type="ECO:0000313" key="3">
    <source>
        <dbReference type="Proteomes" id="UP000014074"/>
    </source>
</evidence>
<dbReference type="OrthoDB" id="416441at2759"/>
<dbReference type="InterPro" id="IPR000383">
    <property type="entry name" value="Xaa-Pro-like_dom"/>
</dbReference>
<dbReference type="PANTHER" id="PTHR43056:SF10">
    <property type="entry name" value="COCE_NOND FAMILY, PUTATIVE (AFU_ORTHOLOGUE AFUA_7G00600)-RELATED"/>
    <property type="match status" value="1"/>
</dbReference>
<protein>
    <submittedName>
        <fullName evidence="2">Putative x-pro dipeptidyl-peptidase protein</fullName>
    </submittedName>
</protein>
<dbReference type="GO" id="GO:0016787">
    <property type="term" value="F:hydrolase activity"/>
    <property type="evidence" value="ECO:0007669"/>
    <property type="project" value="InterPro"/>
</dbReference>
<organism evidence="2 3">
    <name type="scientific">Phaeoacremonium minimum (strain UCR-PA7)</name>
    <name type="common">Esca disease fungus</name>
    <name type="synonym">Togninia minima</name>
    <dbReference type="NCBI Taxonomy" id="1286976"/>
    <lineage>
        <taxon>Eukaryota</taxon>
        <taxon>Fungi</taxon>
        <taxon>Dikarya</taxon>
        <taxon>Ascomycota</taxon>
        <taxon>Pezizomycotina</taxon>
        <taxon>Sordariomycetes</taxon>
        <taxon>Sordariomycetidae</taxon>
        <taxon>Togniniales</taxon>
        <taxon>Togniniaceae</taxon>
        <taxon>Phaeoacremonium</taxon>
    </lineage>
</organism>
<keyword evidence="3" id="KW-1185">Reference proteome</keyword>
<dbReference type="HOGENOM" id="CLU_015590_2_1_1"/>
<dbReference type="Proteomes" id="UP000014074">
    <property type="component" value="Unassembled WGS sequence"/>
</dbReference>
<name>R8BLJ6_PHAM7</name>
<evidence type="ECO:0000313" key="2">
    <source>
        <dbReference type="EMBL" id="EOO00212.1"/>
    </source>
</evidence>
<dbReference type="Pfam" id="PF02129">
    <property type="entry name" value="Peptidase_S15"/>
    <property type="match status" value="1"/>
</dbReference>
<dbReference type="SUPFAM" id="SSF53474">
    <property type="entry name" value="alpha/beta-Hydrolases"/>
    <property type="match status" value="1"/>
</dbReference>